<dbReference type="PROSITE" id="PS00674">
    <property type="entry name" value="AAA"/>
    <property type="match status" value="1"/>
</dbReference>
<keyword evidence="7" id="KW-0378">Hydrolase</keyword>
<protein>
    <recommendedName>
        <fullName evidence="3">Mitochondrial chaperone BCS1</fullName>
    </recommendedName>
    <alternativeName>
        <fullName evidence="12">BCS1-like protein</fullName>
    </alternativeName>
</protein>
<dbReference type="Pfam" id="PF00004">
    <property type="entry name" value="AAA"/>
    <property type="match status" value="1"/>
</dbReference>
<evidence type="ECO:0000256" key="7">
    <source>
        <dbReference type="ARBA" id="ARBA00022801"/>
    </source>
</evidence>
<dbReference type="InterPro" id="IPR057495">
    <property type="entry name" value="AAA_lid_BCS1"/>
</dbReference>
<name>A0A834Y354_APHGI</name>
<keyword evidence="4 15" id="KW-0812">Transmembrane</keyword>
<dbReference type="Gene3D" id="3.40.50.300">
    <property type="entry name" value="P-loop containing nucleotide triphosphate hydrolases"/>
    <property type="match status" value="1"/>
</dbReference>
<keyword evidence="9 15" id="KW-1133">Transmembrane helix</keyword>
<dbReference type="Pfam" id="PF25426">
    <property type="entry name" value="AAA_lid_BCS1"/>
    <property type="match status" value="1"/>
</dbReference>
<evidence type="ECO:0000256" key="9">
    <source>
        <dbReference type="ARBA" id="ARBA00022989"/>
    </source>
</evidence>
<keyword evidence="8 14" id="KW-0067">ATP-binding</keyword>
<dbReference type="SMART" id="SM00382">
    <property type="entry name" value="AAA"/>
    <property type="match status" value="1"/>
</dbReference>
<feature type="transmembrane region" description="Helical" evidence="15">
    <location>
        <begin position="15"/>
        <end position="32"/>
    </location>
</feature>
<dbReference type="AlphaFoldDB" id="A0A834Y354"/>
<feature type="domain" description="AAA+ ATPase" evidence="16">
    <location>
        <begin position="223"/>
        <end position="358"/>
    </location>
</feature>
<dbReference type="GO" id="GO:0034551">
    <property type="term" value="P:mitochondrial respiratory chain complex III assembly"/>
    <property type="evidence" value="ECO:0007669"/>
    <property type="project" value="UniProtKB-ARBA"/>
</dbReference>
<evidence type="ECO:0000259" key="17">
    <source>
        <dbReference type="SMART" id="SM01024"/>
    </source>
</evidence>
<evidence type="ECO:0000256" key="10">
    <source>
        <dbReference type="ARBA" id="ARBA00023128"/>
    </source>
</evidence>
<dbReference type="InterPro" id="IPR003959">
    <property type="entry name" value="ATPase_AAA_core"/>
</dbReference>
<reference evidence="18 19" key="1">
    <citation type="submission" date="2020-08" db="EMBL/GenBank/DDBJ databases">
        <title>Aphidius gifuensis genome sequencing and assembly.</title>
        <authorList>
            <person name="Du Z."/>
        </authorList>
    </citation>
    <scope>NUCLEOTIDE SEQUENCE [LARGE SCALE GENOMIC DNA]</scope>
    <source>
        <strain evidence="18">YNYX2018</strain>
        <tissue evidence="18">Adults</tissue>
    </source>
</reference>
<sequence length="433" mass="49535">MTILDYAQTLSDNPYFGAGFGLFGLGLGAALLRRSTQVGMMLFKRHCMITLEVPCKDKSYQWLLQWITHKGAKKTQHLSVETSFEMRETGHVKTKYDFIPSIGTHFFRYKGNWIKVERTREQQTLDLSQGIPWETVQLTAFGSDRSIYFDILEEARQMALKEHEGKTIMYTAMGSEWRPFGHPKKKRPIDSVVLDEGVGDKILKDCREFINNPGWYSDRGIPYRRGYLLYGPPGCGKSSYITALAGELERGICVLNLSERGLTDDRLNHLLAVAPQQTIILLEDVDAAFSSREETKEMKAAYDGLNRVTFSGLLNCLDGVASSEARILFMTTNYLERLDPALVRPGRVDLKEYIGYCNNKQIEKMFLRFYRDQDDTTRQNLAKQFAIDVISHGKNVSPAQIQGYFMFYKNNPEQVINNVSQIWQVETTSQKKT</sequence>
<dbReference type="EMBL" id="JACMRX010000001">
    <property type="protein sequence ID" value="KAF7996743.1"/>
    <property type="molecule type" value="Genomic_DNA"/>
</dbReference>
<dbReference type="InterPro" id="IPR014851">
    <property type="entry name" value="BCS1_N"/>
</dbReference>
<dbReference type="CDD" id="cd19510">
    <property type="entry name" value="RecA-like_BCS1"/>
    <property type="match status" value="1"/>
</dbReference>
<evidence type="ECO:0000256" key="11">
    <source>
        <dbReference type="ARBA" id="ARBA00023136"/>
    </source>
</evidence>
<evidence type="ECO:0000256" key="3">
    <source>
        <dbReference type="ARBA" id="ARBA00016942"/>
    </source>
</evidence>
<dbReference type="GO" id="GO:0005743">
    <property type="term" value="C:mitochondrial inner membrane"/>
    <property type="evidence" value="ECO:0007669"/>
    <property type="project" value="UniProtKB-SubCell"/>
</dbReference>
<comment type="catalytic activity">
    <reaction evidence="13">
        <text>ATP + H2O = ADP + phosphate + H(+)</text>
        <dbReference type="Rhea" id="RHEA:13065"/>
        <dbReference type="ChEBI" id="CHEBI:15377"/>
        <dbReference type="ChEBI" id="CHEBI:15378"/>
        <dbReference type="ChEBI" id="CHEBI:30616"/>
        <dbReference type="ChEBI" id="CHEBI:43474"/>
        <dbReference type="ChEBI" id="CHEBI:456216"/>
    </reaction>
    <physiologicalReaction direction="left-to-right" evidence="13">
        <dbReference type="Rhea" id="RHEA:13066"/>
    </physiologicalReaction>
</comment>
<evidence type="ECO:0000256" key="6">
    <source>
        <dbReference type="ARBA" id="ARBA00022792"/>
    </source>
</evidence>
<dbReference type="SMART" id="SM01024">
    <property type="entry name" value="BCS1_N"/>
    <property type="match status" value="1"/>
</dbReference>
<keyword evidence="5 14" id="KW-0547">Nucleotide-binding</keyword>
<dbReference type="InterPro" id="IPR027417">
    <property type="entry name" value="P-loop_NTPase"/>
</dbReference>
<evidence type="ECO:0000313" key="19">
    <source>
        <dbReference type="Proteomes" id="UP000639338"/>
    </source>
</evidence>
<evidence type="ECO:0000256" key="14">
    <source>
        <dbReference type="RuleBase" id="RU003651"/>
    </source>
</evidence>
<dbReference type="GO" id="GO:0016887">
    <property type="term" value="F:ATP hydrolysis activity"/>
    <property type="evidence" value="ECO:0007669"/>
    <property type="project" value="InterPro"/>
</dbReference>
<comment type="similarity">
    <text evidence="2">Belongs to the AAA ATPase family. BCS1 subfamily.</text>
</comment>
<dbReference type="InterPro" id="IPR050747">
    <property type="entry name" value="Mitochondrial_chaperone_BCS1"/>
</dbReference>
<dbReference type="SUPFAM" id="SSF52540">
    <property type="entry name" value="P-loop containing nucleoside triphosphate hydrolases"/>
    <property type="match status" value="1"/>
</dbReference>
<evidence type="ECO:0000256" key="13">
    <source>
        <dbReference type="ARBA" id="ARBA00048778"/>
    </source>
</evidence>
<evidence type="ECO:0000256" key="4">
    <source>
        <dbReference type="ARBA" id="ARBA00022692"/>
    </source>
</evidence>
<keyword evidence="11 15" id="KW-0472">Membrane</keyword>
<accession>A0A834Y354</accession>
<organism evidence="18 19">
    <name type="scientific">Aphidius gifuensis</name>
    <name type="common">Parasitoid wasp</name>
    <dbReference type="NCBI Taxonomy" id="684658"/>
    <lineage>
        <taxon>Eukaryota</taxon>
        <taxon>Metazoa</taxon>
        <taxon>Ecdysozoa</taxon>
        <taxon>Arthropoda</taxon>
        <taxon>Hexapoda</taxon>
        <taxon>Insecta</taxon>
        <taxon>Pterygota</taxon>
        <taxon>Neoptera</taxon>
        <taxon>Endopterygota</taxon>
        <taxon>Hymenoptera</taxon>
        <taxon>Apocrita</taxon>
        <taxon>Ichneumonoidea</taxon>
        <taxon>Braconidae</taxon>
        <taxon>Aphidiinae</taxon>
        <taxon>Aphidius</taxon>
    </lineage>
</organism>
<dbReference type="InterPro" id="IPR003960">
    <property type="entry name" value="ATPase_AAA_CS"/>
</dbReference>
<evidence type="ECO:0000256" key="1">
    <source>
        <dbReference type="ARBA" id="ARBA00004434"/>
    </source>
</evidence>
<proteinExistence type="inferred from homology"/>
<dbReference type="Pfam" id="PF08740">
    <property type="entry name" value="BCS1_N"/>
    <property type="match status" value="1"/>
</dbReference>
<feature type="domain" description="BCS1 N-terminal" evidence="17">
    <location>
        <begin position="23"/>
        <end position="192"/>
    </location>
</feature>
<dbReference type="Proteomes" id="UP000639338">
    <property type="component" value="Unassembled WGS sequence"/>
</dbReference>
<dbReference type="FunFam" id="3.40.50.300:FF:000768">
    <property type="entry name" value="Probable mitochondrial chaperone bcs1"/>
    <property type="match status" value="1"/>
</dbReference>
<comment type="subcellular location">
    <subcellularLocation>
        <location evidence="1">Mitochondrion inner membrane</location>
        <topology evidence="1">Single-pass membrane protein</topology>
    </subcellularLocation>
</comment>
<evidence type="ECO:0000256" key="2">
    <source>
        <dbReference type="ARBA" id="ARBA00007448"/>
    </source>
</evidence>
<dbReference type="PANTHER" id="PTHR23070">
    <property type="entry name" value="BCS1 AAA-TYPE ATPASE"/>
    <property type="match status" value="1"/>
</dbReference>
<gene>
    <name evidence="18" type="ORF">HCN44_002389</name>
</gene>
<evidence type="ECO:0000256" key="8">
    <source>
        <dbReference type="ARBA" id="ARBA00022840"/>
    </source>
</evidence>
<evidence type="ECO:0000313" key="18">
    <source>
        <dbReference type="EMBL" id="KAF7996743.1"/>
    </source>
</evidence>
<keyword evidence="6" id="KW-0999">Mitochondrion inner membrane</keyword>
<evidence type="ECO:0000256" key="5">
    <source>
        <dbReference type="ARBA" id="ARBA00022741"/>
    </source>
</evidence>
<keyword evidence="19" id="KW-1185">Reference proteome</keyword>
<keyword evidence="10" id="KW-0496">Mitochondrion</keyword>
<evidence type="ECO:0000259" key="16">
    <source>
        <dbReference type="SMART" id="SM00382"/>
    </source>
</evidence>
<dbReference type="InterPro" id="IPR003593">
    <property type="entry name" value="AAA+_ATPase"/>
</dbReference>
<dbReference type="GO" id="GO:0005524">
    <property type="term" value="F:ATP binding"/>
    <property type="evidence" value="ECO:0007669"/>
    <property type="project" value="UniProtKB-KW"/>
</dbReference>
<dbReference type="OrthoDB" id="10251412at2759"/>
<comment type="caution">
    <text evidence="18">The sequence shown here is derived from an EMBL/GenBank/DDBJ whole genome shotgun (WGS) entry which is preliminary data.</text>
</comment>
<evidence type="ECO:0000256" key="12">
    <source>
        <dbReference type="ARBA" id="ARBA00032816"/>
    </source>
</evidence>
<evidence type="ECO:0000256" key="15">
    <source>
        <dbReference type="SAM" id="Phobius"/>
    </source>
</evidence>